<dbReference type="InterPro" id="IPR029058">
    <property type="entry name" value="AB_hydrolase_fold"/>
</dbReference>
<dbReference type="SUPFAM" id="SSF53474">
    <property type="entry name" value="alpha/beta-Hydrolases"/>
    <property type="match status" value="1"/>
</dbReference>
<dbReference type="Proteomes" id="UP000663887">
    <property type="component" value="Unassembled WGS sequence"/>
</dbReference>
<evidence type="ECO:0000313" key="5">
    <source>
        <dbReference type="EMBL" id="CAF2117967.1"/>
    </source>
</evidence>
<dbReference type="InterPro" id="IPR050565">
    <property type="entry name" value="LYPA1-2/EST-like"/>
</dbReference>
<accession>A0A816RZT5</accession>
<dbReference type="PANTHER" id="PTHR10655">
    <property type="entry name" value="LYSOPHOSPHOLIPASE-RELATED"/>
    <property type="match status" value="1"/>
</dbReference>
<dbReference type="Gene3D" id="3.40.50.1820">
    <property type="entry name" value="alpha/beta hydrolase"/>
    <property type="match status" value="1"/>
</dbReference>
<dbReference type="Proteomes" id="UP000663856">
    <property type="component" value="Unassembled WGS sequence"/>
</dbReference>
<proteinExistence type="inferred from homology"/>
<organism evidence="4 6">
    <name type="scientific">Rotaria magnacalcarata</name>
    <dbReference type="NCBI Taxonomy" id="392030"/>
    <lineage>
        <taxon>Eukaryota</taxon>
        <taxon>Metazoa</taxon>
        <taxon>Spiralia</taxon>
        <taxon>Gnathifera</taxon>
        <taxon>Rotifera</taxon>
        <taxon>Eurotatoria</taxon>
        <taxon>Bdelloidea</taxon>
        <taxon>Philodinida</taxon>
        <taxon>Philodinidae</taxon>
        <taxon>Rotaria</taxon>
    </lineage>
</organism>
<comment type="similarity">
    <text evidence="1">Belongs to the AB hydrolase superfamily. AB hydrolase 2 family.</text>
</comment>
<evidence type="ECO:0000256" key="2">
    <source>
        <dbReference type="ARBA" id="ARBA00012423"/>
    </source>
</evidence>
<name>A0A816RZT5_9BILA</name>
<dbReference type="GO" id="GO:0052689">
    <property type="term" value="F:carboxylic ester hydrolase activity"/>
    <property type="evidence" value="ECO:0007669"/>
    <property type="project" value="TreeGrafter"/>
</dbReference>
<sequence>MFTNMTEPTIIPAGEKHTATIIFLHGLGDVGKTWQDEFLMFATTKNLPHVKCIFPTASIMKISKNNGESMTSWFDVYGFDANAKEDQASIEKASEFLNSMVEEEIKNGISSERIIIGGFSMGGAVALHTALVSPHKLGGILALSTWLPLSSTFPEALVNGDKKLNLPILHCHGNKDEIIHIDWARLTEGKFKSMGFKDYNFKEYDGMEHTNYEGEMKDIAVFLEQHLPKSSV</sequence>
<evidence type="ECO:0000256" key="1">
    <source>
        <dbReference type="ARBA" id="ARBA00006499"/>
    </source>
</evidence>
<evidence type="ECO:0000313" key="4">
    <source>
        <dbReference type="EMBL" id="CAF2078789.1"/>
    </source>
</evidence>
<evidence type="ECO:0000313" key="6">
    <source>
        <dbReference type="Proteomes" id="UP000663887"/>
    </source>
</evidence>
<reference evidence="4" key="1">
    <citation type="submission" date="2021-02" db="EMBL/GenBank/DDBJ databases">
        <authorList>
            <person name="Nowell W R."/>
        </authorList>
    </citation>
    <scope>NUCLEOTIDE SEQUENCE</scope>
</reference>
<protein>
    <recommendedName>
        <fullName evidence="2">palmitoyl-protein hydrolase</fullName>
        <ecNumber evidence="2">3.1.2.22</ecNumber>
    </recommendedName>
</protein>
<comment type="caution">
    <text evidence="4">The sequence shown here is derived from an EMBL/GenBank/DDBJ whole genome shotgun (WGS) entry which is preliminary data.</text>
</comment>
<dbReference type="EMBL" id="CAJNRF010010175">
    <property type="protein sequence ID" value="CAF2117967.1"/>
    <property type="molecule type" value="Genomic_DNA"/>
</dbReference>
<dbReference type="Pfam" id="PF02230">
    <property type="entry name" value="Abhydrolase_2"/>
    <property type="match status" value="1"/>
</dbReference>
<dbReference type="AlphaFoldDB" id="A0A816RZT5"/>
<evidence type="ECO:0000259" key="3">
    <source>
        <dbReference type="Pfam" id="PF02230"/>
    </source>
</evidence>
<dbReference type="EMBL" id="CAJNRG010005608">
    <property type="protein sequence ID" value="CAF2078789.1"/>
    <property type="molecule type" value="Genomic_DNA"/>
</dbReference>
<dbReference type="GO" id="GO:0005737">
    <property type="term" value="C:cytoplasm"/>
    <property type="evidence" value="ECO:0007669"/>
    <property type="project" value="TreeGrafter"/>
</dbReference>
<gene>
    <name evidence="5" type="ORF">WKI299_LOCUS23760</name>
    <name evidence="4" type="ORF">XDN619_LOCUS14155</name>
</gene>
<dbReference type="EC" id="3.1.2.22" evidence="2"/>
<dbReference type="GO" id="GO:0008474">
    <property type="term" value="F:palmitoyl-(protein) hydrolase activity"/>
    <property type="evidence" value="ECO:0007669"/>
    <property type="project" value="UniProtKB-EC"/>
</dbReference>
<feature type="domain" description="Phospholipase/carboxylesterase/thioesterase" evidence="3">
    <location>
        <begin position="7"/>
        <end position="226"/>
    </location>
</feature>
<dbReference type="InterPro" id="IPR003140">
    <property type="entry name" value="PLipase/COase/thioEstase"/>
</dbReference>
<dbReference type="PANTHER" id="PTHR10655:SF68">
    <property type="entry name" value="PALMITOYL-PROTEIN HYDROLASE"/>
    <property type="match status" value="1"/>
</dbReference>